<evidence type="ECO:0000313" key="4">
    <source>
        <dbReference type="Proteomes" id="UP000062768"/>
    </source>
</evidence>
<dbReference type="Pfam" id="PF04609">
    <property type="entry name" value="MCR_C"/>
    <property type="match status" value="1"/>
</dbReference>
<reference evidence="1" key="1">
    <citation type="submission" date="2013-12" db="EMBL/GenBank/DDBJ databases">
        <title>The complete genome sequence of Methanobacterium sp. BRM9.</title>
        <authorList>
            <consortium name="Pastoral Greenhouse Gas Research Consortium"/>
            <person name="Kelly W.J."/>
            <person name="Leahy S.C."/>
            <person name="Perry R."/>
            <person name="Li D."/>
            <person name="Altermann E."/>
            <person name="Lambie S.C."/>
            <person name="Attwood G.T."/>
        </authorList>
    </citation>
    <scope>NUCLEOTIDE SEQUENCE [LARGE SCALE GENOMIC DNA]</scope>
    <source>
        <strain evidence="1">BRM9</strain>
    </source>
</reference>
<dbReference type="STRING" id="2162.BRM9_1293"/>
<evidence type="ECO:0000313" key="2">
    <source>
        <dbReference type="EMBL" id="CEL24658.1"/>
    </source>
</evidence>
<proteinExistence type="predicted"/>
<gene>
    <name evidence="1" type="ORF">BRM9_1293</name>
    <name evidence="2" type="ORF">MB9_1019</name>
</gene>
<dbReference type="InterPro" id="IPR026327">
    <property type="entry name" value="Me_CoM_Rdtase_prot-C-like"/>
</dbReference>
<evidence type="ECO:0000313" key="1">
    <source>
        <dbReference type="EMBL" id="AIS32108.1"/>
    </source>
</evidence>
<name>A0A089ZHY8_METFO</name>
<dbReference type="Proteomes" id="UP000029661">
    <property type="component" value="Chromosome"/>
</dbReference>
<dbReference type="EMBL" id="CP006933">
    <property type="protein sequence ID" value="AIS32108.1"/>
    <property type="molecule type" value="Genomic_DNA"/>
</dbReference>
<evidence type="ECO:0000313" key="3">
    <source>
        <dbReference type="Proteomes" id="UP000029661"/>
    </source>
</evidence>
<dbReference type="RefSeq" id="WP_048085191.1">
    <property type="nucleotide sequence ID" value="NZ_CP006933.1"/>
</dbReference>
<dbReference type="OrthoDB" id="81723at2157"/>
<keyword evidence="4" id="KW-1185">Reference proteome</keyword>
<dbReference type="GeneID" id="26739270"/>
<reference evidence="2" key="2">
    <citation type="submission" date="2014-09" db="EMBL/GenBank/DDBJ databases">
        <authorList>
            <person name="Bishop-Lilly K.A."/>
            <person name="Broomall S.M."/>
            <person name="Chain P.S."/>
            <person name="Chertkov O."/>
            <person name="Coyne S.R."/>
            <person name="Daligault H.E."/>
            <person name="Davenport K.W."/>
            <person name="Erkkila T."/>
            <person name="Frey K.G."/>
            <person name="Gibbons H.S."/>
            <person name="Gu W."/>
            <person name="Jaissle J."/>
            <person name="Johnson S.L."/>
            <person name="Koroleva G.I."/>
            <person name="Ladner J.T."/>
            <person name="Lo C.-C."/>
            <person name="Minogue T.D."/>
            <person name="Munk C."/>
            <person name="Palacios G.F."/>
            <person name="Redden C.L."/>
            <person name="Rosenzweig C.N."/>
            <person name="Scholz M.B."/>
            <person name="Teshima H."/>
            <person name="Xu Y."/>
        </authorList>
    </citation>
    <scope>NUCLEOTIDE SEQUENCE</scope>
    <source>
        <strain evidence="2">Mb9</strain>
    </source>
</reference>
<sequence length="162" mass="18549">MYRILHFSGGVHKFDLLAEHVDDVGGLLFQENHLHISRGNYFLSEEIQVILVVPPNEVSSVQGLAREIKGEIQEIEVKGPLKRNLHHLMDVHNVLCKNGGWMSLEHILKSSESCQENMLESETDVVIFAELEELQECIELMLSLELVEKREIKGKQEYCSKI</sequence>
<organism evidence="1 3">
    <name type="scientific">Methanobacterium formicicum</name>
    <dbReference type="NCBI Taxonomy" id="2162"/>
    <lineage>
        <taxon>Archaea</taxon>
        <taxon>Methanobacteriati</taxon>
        <taxon>Methanobacteriota</taxon>
        <taxon>Methanomada group</taxon>
        <taxon>Methanobacteria</taxon>
        <taxon>Methanobacteriales</taxon>
        <taxon>Methanobacteriaceae</taxon>
        <taxon>Methanobacterium</taxon>
    </lineage>
</organism>
<accession>A0A089ZHY8</accession>
<dbReference type="Proteomes" id="UP000062768">
    <property type="component" value="Chromosome I"/>
</dbReference>
<dbReference type="EMBL" id="LN734822">
    <property type="protein sequence ID" value="CEL24658.1"/>
    <property type="molecule type" value="Genomic_DNA"/>
</dbReference>
<dbReference type="AlphaFoldDB" id="A0A089ZHY8"/>
<protein>
    <submittedName>
        <fullName evidence="1">Methanogenesis marker protein 7</fullName>
    </submittedName>
</protein>
<dbReference type="KEGG" id="mfc:BRM9_1293"/>
<dbReference type="PATRIC" id="fig|2162.10.peg.1064"/>